<feature type="compositionally biased region" description="Polar residues" evidence="5">
    <location>
        <begin position="805"/>
        <end position="818"/>
    </location>
</feature>
<feature type="region of interest" description="Disordered" evidence="5">
    <location>
        <begin position="805"/>
        <end position="828"/>
    </location>
</feature>
<sequence length="1814" mass="202355">MPEGDSLVFTLVADDSLRNSTNAASASGVNSRAGVVKRSKPDMEKRRRARINASLAELRALIPDSLRKHLYDLHTEIPNQNLFHGFIITFILSIYIERSQQTSKSYSLGYSECAQEVTQFLETVPAPGCCTSSQLKSRLLDHLSGCVPHQIPDSPSRSHTVTNARPPPSVDQSSDFDHSTSSLVAHYLMSDHPVANRPGPSSGLSDLKSQTNSTSTVSSTSDTISINDDGEKNNLTDRIGVDKNICHDQRIQHKLVEDIQMDVEDSNFQVSQEDRNGCSKKEPSNLRMTQNRAELYHAKRSLLAEFEQVKPGQQTASVGSTAQPKSFQQNHPKQDDIEPNQGQSVHYQATASEQSSLDLGRNKHIEDPSHLECDEVLPLDQSETQNESTLSRQDTCLRSQTDKAARTQPDHIRQSRLLIYGNEVPEMCRPVRLLNQSPELDRAAPATEHTCLGFKKTIENIYNLTSTGENRIDGEKIAANESSNKDTTNVNQYSTSGFEDNMNVGGISDFVSNQDSNNGRKFLFRSEDHNYFKKEEDTPSFSNLSLCDVEFTKSITIPNILVDPVSELDAEMRNILPVTTVTNSLTVDNKLPKPPYSDKTLSLGSKDRGDLSEGLSTTQNSPTYNEQTSADNCNTEVLKEGNNTQRQGKVDLATSTHSSISTSPTILGEVPPSQIRVTAIATSASSVSNPALQGCTKTSQCKSIPSILIPIFVQTSFGTGEMASFQQAFFLKPSKDTRKIPTRSTPRKLTPIAPKLTTASNNLAQPQPMSSSFVKPDTVNRPNNMAKKTCEVPMASALRSEFRTTSPVSNLANANPPGNKNDDEQISSIPTITQPVENIRHEVKNSEKVLKTCTTLRTEDYRCRGNAIERETFSSGDKKPSDAALEEYSDNSLSPDIPTGQISYETNPFISDFQATMDYDTASSPDHETEYFLRIDRDQKQYGTAADLVNNLSSCNSSERQSKFSRITGVIPNAESCFTDVPSHQNKLRRPRAMSLDDASAGIEFGTEICRSDHDWRKTSVEVPLCIEPSSIPSIRRQTDDCYTDLPLSDGSLLSSENEFSSVDKTKISTWRYHKKGSQEKFTANDSRGDIQACGRFDAFCCSPTQNCLASRRLHNETCHTRSTHAIDHNHLAMYDGLHQNQPENHLDVDLSSNDALQGMNNCGSPGHVHNRLKADPVRTFSSMNQNSNSLKYSQESLFTPDLCLPGTSSNCVSITKPRKRAYTVSGNDSMSYSLTTAQRKCRINQNHVSVTTQSRKQVPCHFSEKCGIEAKHDDIITTKSNTGDFNREFLLARRRCASFCSLRHIAAHNTAVNNKEDRTICLEDSEKKCNESKTSVDVSRPPYPVEVGIFDKHPENQTANQNIRANPTDSRNEARVTNLYSGEEQSQQEITSNMPIQIFISQNVTHHPESYGFDVGDNQARFSYFIDTGVKNNQYISWSRMEQSNHNDLDNSSPDFFNKKPLDSLEVSRFLSKETEPGHRSIQYKTEDGKDLSQKETRENKFKINLHQGRNQTQTNTDQFLGHPIISPSWNIGGMMTPDKKNSLSPRLHQRDQSKSSYPAHQTTQPLNLRVSFDPLDTQANGNSDNTNCNEPLDLTTTKVNASQNVTKSSDIGCEKLHRLNEQQGILNTTLSRYSTQQHSSPTNADKFLTQKPYLPADGDKFSTQEHYLPSNAEMFTTQEPYLPTNVEKFPTLLPYLPTHSQNFPEPKCQDSSSLRNKSPLKGPHAFRRNDSSSSLAVNDPVLRDRSFSMTSRLSSLCLDQLEPFSNCQTQQHRASQVSIPPSLSTQPDDESVWRPWSKSHHFLWKSEPHKLQ</sequence>
<accession>A0AAV4J6A9</accession>
<feature type="region of interest" description="Disordered" evidence="5">
    <location>
        <begin position="872"/>
        <end position="897"/>
    </location>
</feature>
<reference evidence="8 9" key="1">
    <citation type="journal article" date="2021" name="Elife">
        <title>Chloroplast acquisition without the gene transfer in kleptoplastic sea slugs, Plakobranchus ocellatus.</title>
        <authorList>
            <person name="Maeda T."/>
            <person name="Takahashi S."/>
            <person name="Yoshida T."/>
            <person name="Shimamura S."/>
            <person name="Takaki Y."/>
            <person name="Nagai Y."/>
            <person name="Toyoda A."/>
            <person name="Suzuki Y."/>
            <person name="Arimoto A."/>
            <person name="Ishii H."/>
            <person name="Satoh N."/>
            <person name="Nishiyama T."/>
            <person name="Hasebe M."/>
            <person name="Maruyama T."/>
            <person name="Minagawa J."/>
            <person name="Obokata J."/>
            <person name="Shigenobu S."/>
        </authorList>
    </citation>
    <scope>NUCLEOTIDE SEQUENCE [LARGE SCALE GENOMIC DNA]</scope>
</reference>
<dbReference type="SMART" id="SM00511">
    <property type="entry name" value="ORANGE"/>
    <property type="match status" value="1"/>
</dbReference>
<dbReference type="PANTHER" id="PTHR10985">
    <property type="entry name" value="BASIC HELIX-LOOP-HELIX TRANSCRIPTION FACTOR, HES-RELATED"/>
    <property type="match status" value="1"/>
</dbReference>
<evidence type="ECO:0000259" key="7">
    <source>
        <dbReference type="PROSITE" id="PS51054"/>
    </source>
</evidence>
<evidence type="ECO:0000256" key="1">
    <source>
        <dbReference type="ARBA" id="ARBA00004123"/>
    </source>
</evidence>
<dbReference type="SUPFAM" id="SSF47459">
    <property type="entry name" value="HLH, helix-loop-helix DNA-binding domain"/>
    <property type="match status" value="1"/>
</dbReference>
<comment type="caution">
    <text evidence="8">The sequence shown here is derived from an EMBL/GenBank/DDBJ whole genome shotgun (WGS) entry which is preliminary data.</text>
</comment>
<dbReference type="PROSITE" id="PS51054">
    <property type="entry name" value="ORANGE"/>
    <property type="match status" value="1"/>
</dbReference>
<dbReference type="SUPFAM" id="SSF158457">
    <property type="entry name" value="Orange domain-like"/>
    <property type="match status" value="1"/>
</dbReference>
<feature type="region of interest" description="Disordered" evidence="5">
    <location>
        <begin position="269"/>
        <end position="289"/>
    </location>
</feature>
<dbReference type="InterPro" id="IPR011598">
    <property type="entry name" value="bHLH_dom"/>
</dbReference>
<feature type="compositionally biased region" description="Polar residues" evidence="5">
    <location>
        <begin position="1702"/>
        <end position="1718"/>
    </location>
</feature>
<evidence type="ECO:0000256" key="3">
    <source>
        <dbReference type="ARBA" id="ARBA00023163"/>
    </source>
</evidence>
<keyword evidence="2" id="KW-0805">Transcription regulation</keyword>
<dbReference type="GO" id="GO:0005634">
    <property type="term" value="C:nucleus"/>
    <property type="evidence" value="ECO:0007669"/>
    <property type="project" value="UniProtKB-SubCell"/>
</dbReference>
<feature type="compositionally biased region" description="Polar residues" evidence="5">
    <location>
        <begin position="1774"/>
        <end position="1788"/>
    </location>
</feature>
<dbReference type="Pfam" id="PF07527">
    <property type="entry name" value="Hairy_orange"/>
    <property type="match status" value="1"/>
</dbReference>
<proteinExistence type="predicted"/>
<feature type="region of interest" description="Disordered" evidence="5">
    <location>
        <begin position="191"/>
        <end position="233"/>
    </location>
</feature>
<feature type="region of interest" description="Disordered" evidence="5">
    <location>
        <begin position="1702"/>
        <end position="1739"/>
    </location>
</feature>
<keyword evidence="4" id="KW-0539">Nucleus</keyword>
<keyword evidence="3" id="KW-0804">Transcription</keyword>
<feature type="region of interest" description="Disordered" evidence="5">
    <location>
        <begin position="1532"/>
        <end position="1568"/>
    </location>
</feature>
<evidence type="ECO:0000313" key="9">
    <source>
        <dbReference type="Proteomes" id="UP000762676"/>
    </source>
</evidence>
<protein>
    <submittedName>
        <fullName evidence="8">Transcription factor HES-1</fullName>
    </submittedName>
</protein>
<feature type="compositionally biased region" description="Basic and acidic residues" evidence="5">
    <location>
        <begin position="872"/>
        <end position="881"/>
    </location>
</feature>
<dbReference type="InterPro" id="IPR050370">
    <property type="entry name" value="HES_HEY"/>
</dbReference>
<evidence type="ECO:0000259" key="6">
    <source>
        <dbReference type="PROSITE" id="PS50888"/>
    </source>
</evidence>
<dbReference type="EMBL" id="BMAT01006686">
    <property type="protein sequence ID" value="GFS17941.1"/>
    <property type="molecule type" value="Genomic_DNA"/>
</dbReference>
<keyword evidence="9" id="KW-1185">Reference proteome</keyword>
<feature type="compositionally biased region" description="Polar residues" evidence="5">
    <location>
        <begin position="381"/>
        <end position="399"/>
    </location>
</feature>
<feature type="region of interest" description="Disordered" evidence="5">
    <location>
        <begin position="149"/>
        <end position="177"/>
    </location>
</feature>
<dbReference type="Pfam" id="PF00010">
    <property type="entry name" value="HLH"/>
    <property type="match status" value="1"/>
</dbReference>
<evidence type="ECO:0000256" key="2">
    <source>
        <dbReference type="ARBA" id="ARBA00023015"/>
    </source>
</evidence>
<dbReference type="GO" id="GO:0003677">
    <property type="term" value="F:DNA binding"/>
    <property type="evidence" value="ECO:0007669"/>
    <property type="project" value="InterPro"/>
</dbReference>
<feature type="compositionally biased region" description="Low complexity" evidence="5">
    <location>
        <begin position="209"/>
        <end position="225"/>
    </location>
</feature>
<feature type="compositionally biased region" description="Basic and acidic residues" evidence="5">
    <location>
        <begin position="272"/>
        <end position="284"/>
    </location>
</feature>
<dbReference type="Gene3D" id="4.10.280.10">
    <property type="entry name" value="Helix-loop-helix DNA-binding domain"/>
    <property type="match status" value="1"/>
</dbReference>
<dbReference type="Proteomes" id="UP000762676">
    <property type="component" value="Unassembled WGS sequence"/>
</dbReference>
<dbReference type="Gene3D" id="6.10.250.980">
    <property type="match status" value="1"/>
</dbReference>
<evidence type="ECO:0000256" key="5">
    <source>
        <dbReference type="SAM" id="MobiDB-lite"/>
    </source>
</evidence>
<feature type="compositionally biased region" description="Polar residues" evidence="5">
    <location>
        <begin position="1556"/>
        <end position="1568"/>
    </location>
</feature>
<feature type="region of interest" description="Disordered" evidence="5">
    <location>
        <begin position="381"/>
        <end position="408"/>
    </location>
</feature>
<feature type="region of interest" description="Disordered" evidence="5">
    <location>
        <begin position="309"/>
        <end position="340"/>
    </location>
</feature>
<dbReference type="GO" id="GO:0046983">
    <property type="term" value="F:protein dimerization activity"/>
    <property type="evidence" value="ECO:0007669"/>
    <property type="project" value="InterPro"/>
</dbReference>
<dbReference type="PROSITE" id="PS50888">
    <property type="entry name" value="BHLH"/>
    <property type="match status" value="1"/>
</dbReference>
<feature type="region of interest" description="Disordered" evidence="5">
    <location>
        <begin position="587"/>
        <end position="631"/>
    </location>
</feature>
<name>A0AAV4J6A9_9GAST</name>
<evidence type="ECO:0000256" key="4">
    <source>
        <dbReference type="ARBA" id="ARBA00023242"/>
    </source>
</evidence>
<dbReference type="InterPro" id="IPR003650">
    <property type="entry name" value="Orange_dom"/>
</dbReference>
<feature type="compositionally biased region" description="Polar residues" evidence="5">
    <location>
        <begin position="311"/>
        <end position="331"/>
    </location>
</feature>
<feature type="domain" description="BHLH" evidence="6">
    <location>
        <begin position="35"/>
        <end position="94"/>
    </location>
</feature>
<organism evidence="8 9">
    <name type="scientific">Elysia marginata</name>
    <dbReference type="NCBI Taxonomy" id="1093978"/>
    <lineage>
        <taxon>Eukaryota</taxon>
        <taxon>Metazoa</taxon>
        <taxon>Spiralia</taxon>
        <taxon>Lophotrochozoa</taxon>
        <taxon>Mollusca</taxon>
        <taxon>Gastropoda</taxon>
        <taxon>Heterobranchia</taxon>
        <taxon>Euthyneura</taxon>
        <taxon>Panpulmonata</taxon>
        <taxon>Sacoglossa</taxon>
        <taxon>Placobranchoidea</taxon>
        <taxon>Plakobranchidae</taxon>
        <taxon>Elysia</taxon>
    </lineage>
</organism>
<feature type="region of interest" description="Disordered" evidence="5">
    <location>
        <begin position="1774"/>
        <end position="1793"/>
    </location>
</feature>
<dbReference type="InterPro" id="IPR036638">
    <property type="entry name" value="HLH_DNA-bd_sf"/>
</dbReference>
<feature type="domain" description="Orange" evidence="7">
    <location>
        <begin position="106"/>
        <end position="143"/>
    </location>
</feature>
<dbReference type="GO" id="GO:0006355">
    <property type="term" value="P:regulation of DNA-templated transcription"/>
    <property type="evidence" value="ECO:0007669"/>
    <property type="project" value="InterPro"/>
</dbReference>
<gene>
    <name evidence="8" type="ORF">ElyMa_003251400</name>
</gene>
<comment type="subcellular location">
    <subcellularLocation>
        <location evidence="1">Nucleus</location>
    </subcellularLocation>
</comment>
<feature type="compositionally biased region" description="Polar residues" evidence="5">
    <location>
        <begin position="614"/>
        <end position="631"/>
    </location>
</feature>
<evidence type="ECO:0000313" key="8">
    <source>
        <dbReference type="EMBL" id="GFS17941.1"/>
    </source>
</evidence>
<feature type="compositionally biased region" description="Polar residues" evidence="5">
    <location>
        <begin position="153"/>
        <end position="163"/>
    </location>
</feature>